<dbReference type="OrthoDB" id="7801464at2"/>
<protein>
    <recommendedName>
        <fullName evidence="4">Porin</fullName>
    </recommendedName>
</protein>
<evidence type="ECO:0000313" key="2">
    <source>
        <dbReference type="EMBL" id="TDH63274.1"/>
    </source>
</evidence>
<keyword evidence="3" id="KW-1185">Reference proteome</keyword>
<dbReference type="Proteomes" id="UP000295096">
    <property type="component" value="Unassembled WGS sequence"/>
</dbReference>
<feature type="signal peptide" evidence="1">
    <location>
        <begin position="1"/>
        <end position="20"/>
    </location>
</feature>
<accession>A0A4R5QIQ7</accession>
<evidence type="ECO:0008006" key="4">
    <source>
        <dbReference type="Google" id="ProtNLM"/>
    </source>
</evidence>
<evidence type="ECO:0000313" key="3">
    <source>
        <dbReference type="Proteomes" id="UP000295096"/>
    </source>
</evidence>
<name>A0A4R5QIQ7_9PROT</name>
<keyword evidence="1" id="KW-0732">Signal</keyword>
<feature type="chain" id="PRO_5020459171" description="Porin" evidence="1">
    <location>
        <begin position="21"/>
        <end position="415"/>
    </location>
</feature>
<reference evidence="2 3" key="1">
    <citation type="journal article" date="2016" name="J. Microbiol.">
        <title>Dankookia rubra gen. nov., sp. nov., an alphaproteobacterium isolated from sediment of a shallow stream.</title>
        <authorList>
            <person name="Kim W.H."/>
            <person name="Kim D.H."/>
            <person name="Kang K."/>
            <person name="Ahn T.Y."/>
        </authorList>
    </citation>
    <scope>NUCLEOTIDE SEQUENCE [LARGE SCALE GENOMIC DNA]</scope>
    <source>
        <strain evidence="2 3">JCM30602</strain>
    </source>
</reference>
<comment type="caution">
    <text evidence="2">The sequence shown here is derived from an EMBL/GenBank/DDBJ whole genome shotgun (WGS) entry which is preliminary data.</text>
</comment>
<evidence type="ECO:0000256" key="1">
    <source>
        <dbReference type="SAM" id="SignalP"/>
    </source>
</evidence>
<proteinExistence type="predicted"/>
<dbReference type="RefSeq" id="WP_133288035.1">
    <property type="nucleotide sequence ID" value="NZ_SMSJ01000006.1"/>
</dbReference>
<dbReference type="EMBL" id="SMSJ01000006">
    <property type="protein sequence ID" value="TDH63274.1"/>
    <property type="molecule type" value="Genomic_DNA"/>
</dbReference>
<sequence length="415" mass="45120">MKAAFRIGVTFLLLAGPAQAQMRNVGPGVADRTGTQTRGGSDEIVFGGEVQATLQLDVNGRRSSTPANGNLFTESLAAAYLLLPYGFAVNGVLRLEQAGSAADGKGSVFRDQTLWADELYLTWSRGVLDVFGGKIHPRFGSAWDRGPGLYGTDFGREYELVEKIGVGARLWASDLLGLTRTIGSHNLQVEMFEADRSALSYSGFNPRWAQTRSSIDPVTGEAVTRTDWRWRNRRATGGADNTDFSGGSVASLAGYGIPMPRGLAGYTASYAARKPGQDAVEAGRAATEQAWSFGAFWTVPLPQRLEAAPFAEYVHKDQADGYRDRTVEYLTAGMDLRRAPWTVSYAYLANRNENRAAGLRGTRVQQTASVTYDLYFVAPLPILRSASVTVGWRRLREAGEAANDFGGLVGWAWKF</sequence>
<organism evidence="2 3">
    <name type="scientific">Dankookia rubra</name>
    <dbReference type="NCBI Taxonomy" id="1442381"/>
    <lineage>
        <taxon>Bacteria</taxon>
        <taxon>Pseudomonadati</taxon>
        <taxon>Pseudomonadota</taxon>
        <taxon>Alphaproteobacteria</taxon>
        <taxon>Acetobacterales</taxon>
        <taxon>Roseomonadaceae</taxon>
        <taxon>Dankookia</taxon>
    </lineage>
</organism>
<dbReference type="AlphaFoldDB" id="A0A4R5QIQ7"/>
<gene>
    <name evidence="2" type="ORF">E2C06_07845</name>
</gene>